<dbReference type="SUPFAM" id="SSF158472">
    <property type="entry name" value="HAMP domain-like"/>
    <property type="match status" value="1"/>
</dbReference>
<evidence type="ECO:0000256" key="5">
    <source>
        <dbReference type="ARBA" id="ARBA00022553"/>
    </source>
</evidence>
<protein>
    <recommendedName>
        <fullName evidence="3">histidine kinase</fullName>
        <ecNumber evidence="3">2.7.13.3</ecNumber>
    </recommendedName>
</protein>
<keyword evidence="9" id="KW-0067">ATP-binding</keyword>
<dbReference type="GO" id="GO:0000155">
    <property type="term" value="F:phosphorelay sensor kinase activity"/>
    <property type="evidence" value="ECO:0007669"/>
    <property type="project" value="InterPro"/>
</dbReference>
<keyword evidence="16" id="KW-1185">Reference proteome</keyword>
<dbReference type="EC" id="2.7.13.3" evidence="3"/>
<evidence type="ECO:0000256" key="3">
    <source>
        <dbReference type="ARBA" id="ARBA00012438"/>
    </source>
</evidence>
<evidence type="ECO:0000256" key="1">
    <source>
        <dbReference type="ARBA" id="ARBA00000085"/>
    </source>
</evidence>
<sequence length="395" mass="44503">MTNRALFDQLSNPLEFKKGWIVIADAQGRVLTNVTDSVKVDNIKALPYLQDVYAAGQGWYSTKINGKQSMVVYQTNRLGWKIITVVSQQELWQKLQLIKNGAIAVSVLFVVLTIAVLSSFGLRIKNRLNSLVRSMRRVRDGDLGLTVKVYDKDEVADLEEEFNTMSLRLKQSLGEIAEARSAAETEKLKLLQAQINPHFLYNTLALVKSMAIDVGSAEIGRTIDALAKFFRLALNRGGDILPFREELEHVRAYLDIHESRFPGRLTTIFEIEEETLSCEIIKITLQPIIENALLHAFIRTGGRGTLHIRARLQDDMLCITITDNGSGMIPEQVKDLLEKAEGAKHRMGFGIYNVNERLQRQYRNAYRMTIQSKPDEGTSIGLFIPQQVSQIAVAI</sequence>
<dbReference type="PANTHER" id="PTHR34220">
    <property type="entry name" value="SENSOR HISTIDINE KINASE YPDA"/>
    <property type="match status" value="1"/>
</dbReference>
<dbReference type="EMBL" id="QTTN01000037">
    <property type="protein sequence ID" value="REE68730.1"/>
    <property type="molecule type" value="Genomic_DNA"/>
</dbReference>
<keyword evidence="10" id="KW-0902">Two-component regulatory system</keyword>
<dbReference type="Gene3D" id="6.10.340.10">
    <property type="match status" value="1"/>
</dbReference>
<evidence type="ECO:0000256" key="2">
    <source>
        <dbReference type="ARBA" id="ARBA00004651"/>
    </source>
</evidence>
<evidence type="ECO:0000256" key="4">
    <source>
        <dbReference type="ARBA" id="ARBA00022475"/>
    </source>
</evidence>
<dbReference type="CDD" id="cd06225">
    <property type="entry name" value="HAMP"/>
    <property type="match status" value="1"/>
</dbReference>
<dbReference type="SMART" id="SM00304">
    <property type="entry name" value="HAMP"/>
    <property type="match status" value="1"/>
</dbReference>
<dbReference type="InterPro" id="IPR036890">
    <property type="entry name" value="HATPase_C_sf"/>
</dbReference>
<evidence type="ECO:0000256" key="10">
    <source>
        <dbReference type="ARBA" id="ARBA00023012"/>
    </source>
</evidence>
<feature type="domain" description="HAMP" evidence="14">
    <location>
        <begin position="122"/>
        <end position="174"/>
    </location>
</feature>
<dbReference type="Gene3D" id="3.30.565.10">
    <property type="entry name" value="Histidine kinase-like ATPase, C-terminal domain"/>
    <property type="match status" value="1"/>
</dbReference>
<dbReference type="AlphaFoldDB" id="A0A3D9QWY5"/>
<dbReference type="Pfam" id="PF02518">
    <property type="entry name" value="HATPase_c"/>
    <property type="match status" value="1"/>
</dbReference>
<dbReference type="Proteomes" id="UP000256304">
    <property type="component" value="Unassembled WGS sequence"/>
</dbReference>
<organism evidence="15 16">
    <name type="scientific">Paenibacillus taihuensis</name>
    <dbReference type="NCBI Taxonomy" id="1156355"/>
    <lineage>
        <taxon>Bacteria</taxon>
        <taxon>Bacillati</taxon>
        <taxon>Bacillota</taxon>
        <taxon>Bacilli</taxon>
        <taxon>Bacillales</taxon>
        <taxon>Paenibacillaceae</taxon>
        <taxon>Paenibacillus</taxon>
    </lineage>
</organism>
<evidence type="ECO:0000256" key="12">
    <source>
        <dbReference type="SAM" id="Phobius"/>
    </source>
</evidence>
<comment type="catalytic activity">
    <reaction evidence="1">
        <text>ATP + protein L-histidine = ADP + protein N-phospho-L-histidine.</text>
        <dbReference type="EC" id="2.7.13.3"/>
    </reaction>
</comment>
<feature type="transmembrane region" description="Helical" evidence="12">
    <location>
        <begin position="101"/>
        <end position="122"/>
    </location>
</feature>
<feature type="domain" description="Histidine kinase" evidence="13">
    <location>
        <begin position="285"/>
        <end position="388"/>
    </location>
</feature>
<name>A0A3D9QWY5_9BACL</name>
<evidence type="ECO:0000313" key="15">
    <source>
        <dbReference type="EMBL" id="REE68730.1"/>
    </source>
</evidence>
<dbReference type="GO" id="GO:0005524">
    <property type="term" value="F:ATP binding"/>
    <property type="evidence" value="ECO:0007669"/>
    <property type="project" value="UniProtKB-KW"/>
</dbReference>
<dbReference type="GO" id="GO:0005886">
    <property type="term" value="C:plasma membrane"/>
    <property type="evidence" value="ECO:0007669"/>
    <property type="project" value="UniProtKB-SubCell"/>
</dbReference>
<dbReference type="PROSITE" id="PS50885">
    <property type="entry name" value="HAMP"/>
    <property type="match status" value="1"/>
</dbReference>
<proteinExistence type="predicted"/>
<dbReference type="SUPFAM" id="SSF55874">
    <property type="entry name" value="ATPase domain of HSP90 chaperone/DNA topoisomerase II/histidine kinase"/>
    <property type="match status" value="1"/>
</dbReference>
<dbReference type="PROSITE" id="PS50109">
    <property type="entry name" value="HIS_KIN"/>
    <property type="match status" value="1"/>
</dbReference>
<keyword evidence="7" id="KW-0547">Nucleotide-binding</keyword>
<keyword evidence="12" id="KW-1133">Transmembrane helix</keyword>
<keyword evidence="8 15" id="KW-0418">Kinase</keyword>
<evidence type="ECO:0000256" key="6">
    <source>
        <dbReference type="ARBA" id="ARBA00022679"/>
    </source>
</evidence>
<evidence type="ECO:0000259" key="14">
    <source>
        <dbReference type="PROSITE" id="PS50885"/>
    </source>
</evidence>
<keyword evidence="12" id="KW-0812">Transmembrane</keyword>
<evidence type="ECO:0000259" key="13">
    <source>
        <dbReference type="PROSITE" id="PS50109"/>
    </source>
</evidence>
<evidence type="ECO:0000256" key="9">
    <source>
        <dbReference type="ARBA" id="ARBA00022840"/>
    </source>
</evidence>
<evidence type="ECO:0000256" key="7">
    <source>
        <dbReference type="ARBA" id="ARBA00022741"/>
    </source>
</evidence>
<gene>
    <name evidence="15" type="ORF">A8990_13768</name>
</gene>
<keyword evidence="4" id="KW-1003">Cell membrane</keyword>
<dbReference type="InterPro" id="IPR005467">
    <property type="entry name" value="His_kinase_dom"/>
</dbReference>
<dbReference type="InterPro" id="IPR050640">
    <property type="entry name" value="Bact_2-comp_sensor_kinase"/>
</dbReference>
<dbReference type="Pfam" id="PF06580">
    <property type="entry name" value="His_kinase"/>
    <property type="match status" value="1"/>
</dbReference>
<evidence type="ECO:0000256" key="8">
    <source>
        <dbReference type="ARBA" id="ARBA00022777"/>
    </source>
</evidence>
<dbReference type="InterPro" id="IPR003594">
    <property type="entry name" value="HATPase_dom"/>
</dbReference>
<dbReference type="InterPro" id="IPR003660">
    <property type="entry name" value="HAMP_dom"/>
</dbReference>
<dbReference type="SMART" id="SM00387">
    <property type="entry name" value="HATPase_c"/>
    <property type="match status" value="1"/>
</dbReference>
<evidence type="ECO:0000313" key="16">
    <source>
        <dbReference type="Proteomes" id="UP000256304"/>
    </source>
</evidence>
<dbReference type="PANTHER" id="PTHR34220:SF7">
    <property type="entry name" value="SENSOR HISTIDINE KINASE YPDA"/>
    <property type="match status" value="1"/>
</dbReference>
<evidence type="ECO:0000256" key="11">
    <source>
        <dbReference type="ARBA" id="ARBA00023136"/>
    </source>
</evidence>
<comment type="subcellular location">
    <subcellularLocation>
        <location evidence="2">Cell membrane</location>
        <topology evidence="2">Multi-pass membrane protein</topology>
    </subcellularLocation>
</comment>
<keyword evidence="5" id="KW-0597">Phosphoprotein</keyword>
<dbReference type="Pfam" id="PF00672">
    <property type="entry name" value="HAMP"/>
    <property type="match status" value="1"/>
</dbReference>
<dbReference type="InterPro" id="IPR010559">
    <property type="entry name" value="Sig_transdc_His_kin_internal"/>
</dbReference>
<reference evidence="15 16" key="1">
    <citation type="submission" date="2018-08" db="EMBL/GenBank/DDBJ databases">
        <title>Genomic Encyclopedia of Type Strains, Phase III (KMG-III): the genomes of soil and plant-associated and newly described type strains.</title>
        <authorList>
            <person name="Whitman W."/>
        </authorList>
    </citation>
    <scope>NUCLEOTIDE SEQUENCE [LARGE SCALE GENOMIC DNA]</scope>
    <source>
        <strain evidence="15 16">CGMCC 1.10966</strain>
    </source>
</reference>
<accession>A0A3D9QWY5</accession>
<comment type="caution">
    <text evidence="15">The sequence shown here is derived from an EMBL/GenBank/DDBJ whole genome shotgun (WGS) entry which is preliminary data.</text>
</comment>
<keyword evidence="11 12" id="KW-0472">Membrane</keyword>
<keyword evidence="6" id="KW-0808">Transferase</keyword>